<protein>
    <submittedName>
        <fullName evidence="2">Unnamed protein product</fullName>
    </submittedName>
</protein>
<dbReference type="AlphaFoldDB" id="A0A9W7DET8"/>
<keyword evidence="3" id="KW-1185">Reference proteome</keyword>
<accession>A0A9W7DET8</accession>
<evidence type="ECO:0000313" key="3">
    <source>
        <dbReference type="Proteomes" id="UP001165063"/>
    </source>
</evidence>
<comment type="caution">
    <text evidence="2">The sequence shown here is derived from an EMBL/GenBank/DDBJ whole genome shotgun (WGS) entry which is preliminary data.</text>
</comment>
<keyword evidence="1" id="KW-0812">Transmembrane</keyword>
<dbReference type="GO" id="GO:0006506">
    <property type="term" value="P:GPI anchor biosynthetic process"/>
    <property type="evidence" value="ECO:0007669"/>
    <property type="project" value="InterPro"/>
</dbReference>
<dbReference type="Pfam" id="PF05024">
    <property type="entry name" value="Gpi1"/>
    <property type="match status" value="1"/>
</dbReference>
<dbReference type="EMBL" id="BSXU01000918">
    <property type="protein sequence ID" value="GMG22103.1"/>
    <property type="molecule type" value="Genomic_DNA"/>
</dbReference>
<dbReference type="Proteomes" id="UP001165063">
    <property type="component" value="Unassembled WGS sequence"/>
</dbReference>
<feature type="transmembrane region" description="Helical" evidence="1">
    <location>
        <begin position="173"/>
        <end position="193"/>
    </location>
</feature>
<proteinExistence type="predicted"/>
<dbReference type="OrthoDB" id="70250at2759"/>
<dbReference type="InterPro" id="IPR007720">
    <property type="entry name" value="PigQ/GPI1"/>
</dbReference>
<dbReference type="PANTHER" id="PTHR21329">
    <property type="entry name" value="PHOSPHATIDYLINOSITOL N-ACETYLGLUCOSAMINYLTRANSFERASE SUBUNIT Q-RELATED"/>
    <property type="match status" value="1"/>
</dbReference>
<evidence type="ECO:0000256" key="1">
    <source>
        <dbReference type="SAM" id="Phobius"/>
    </source>
</evidence>
<dbReference type="GO" id="GO:0016020">
    <property type="term" value="C:membrane"/>
    <property type="evidence" value="ECO:0007669"/>
    <property type="project" value="InterPro"/>
</dbReference>
<sequence length="419" mass="49188">MIKSIFWPSDLRPEMGAKLYVIGYPIYSDKSVVIDLVSNEQWRKIKRHTVDMKQLKILGTLNYTKDQYRVFEFDYYTQMPIVTSEENLILFDPPNSRKLEYYTLDPIIIDIFWTDSEQASKYAHIYNENDKYSDRLSLHFPDRERQSQMKILLRYINLTNYIRSKVRPVSNDNGLRMMACISYIFGSIIFLSAKLFNVTLRRLCSAFSFALTYPLSVPAKNADSKRTTSFTLSDCSFALHQLNHKLQEFYNLPTQFQKMKNSQVETEYLIIKGTKFSPSEYIKFYNTVWLICNDFMMGFILHSLLRSHREFLTQFVKNSIFQFEKQLSGFIVWLMDSPAGFKLNNELAAFYGELCLWVMEFANHTILDRIAMKSDLIVSILIIATKYGGISMFVAIILDLVHVVLWKEIQYSEKKSGFE</sequence>
<dbReference type="PANTHER" id="PTHR21329:SF3">
    <property type="entry name" value="PHOSPHATIDYLINOSITOL N-ACETYLGLUCOSAMINYLTRANSFERASE SUBUNIT Q"/>
    <property type="match status" value="1"/>
</dbReference>
<gene>
    <name evidence="2" type="ORF">Amon01_000249500</name>
</gene>
<evidence type="ECO:0000313" key="2">
    <source>
        <dbReference type="EMBL" id="GMG22103.1"/>
    </source>
</evidence>
<feature type="transmembrane region" description="Helical" evidence="1">
    <location>
        <begin position="376"/>
        <end position="398"/>
    </location>
</feature>
<name>A0A9W7DET8_AMBMO</name>
<keyword evidence="1" id="KW-0472">Membrane</keyword>
<reference evidence="2" key="1">
    <citation type="submission" date="2023-04" db="EMBL/GenBank/DDBJ databases">
        <title>Ambrosiozyma monospora NBRC 1965.</title>
        <authorList>
            <person name="Ichikawa N."/>
            <person name="Sato H."/>
            <person name="Tonouchi N."/>
        </authorList>
    </citation>
    <scope>NUCLEOTIDE SEQUENCE</scope>
    <source>
        <strain evidence="2">NBRC 1965</strain>
    </source>
</reference>
<keyword evidence="1" id="KW-1133">Transmembrane helix</keyword>
<dbReference type="GO" id="GO:0005783">
    <property type="term" value="C:endoplasmic reticulum"/>
    <property type="evidence" value="ECO:0007669"/>
    <property type="project" value="TreeGrafter"/>
</dbReference>
<organism evidence="2 3">
    <name type="scientific">Ambrosiozyma monospora</name>
    <name type="common">Yeast</name>
    <name type="synonym">Endomycopsis monosporus</name>
    <dbReference type="NCBI Taxonomy" id="43982"/>
    <lineage>
        <taxon>Eukaryota</taxon>
        <taxon>Fungi</taxon>
        <taxon>Dikarya</taxon>
        <taxon>Ascomycota</taxon>
        <taxon>Saccharomycotina</taxon>
        <taxon>Pichiomycetes</taxon>
        <taxon>Pichiales</taxon>
        <taxon>Pichiaceae</taxon>
        <taxon>Ambrosiozyma</taxon>
    </lineage>
</organism>